<dbReference type="EMBL" id="JAWRVI010000017">
    <property type="protein sequence ID" value="KAK4089938.1"/>
    <property type="molecule type" value="Genomic_DNA"/>
</dbReference>
<dbReference type="EMBL" id="LCWV01000029">
    <property type="protein sequence ID" value="PWI65936.1"/>
    <property type="molecule type" value="Genomic_DNA"/>
</dbReference>
<dbReference type="Proteomes" id="UP000245956">
    <property type="component" value="Unassembled WGS sequence"/>
</dbReference>
<evidence type="ECO:0000256" key="2">
    <source>
        <dbReference type="SAM" id="SignalP"/>
    </source>
</evidence>
<feature type="region of interest" description="Disordered" evidence="1">
    <location>
        <begin position="70"/>
        <end position="101"/>
    </location>
</feature>
<evidence type="ECO:0000313" key="4">
    <source>
        <dbReference type="EMBL" id="PWI65936.1"/>
    </source>
</evidence>
<accession>A0A2U3DUK7</accession>
<evidence type="ECO:0000313" key="3">
    <source>
        <dbReference type="EMBL" id="KAK4089938.1"/>
    </source>
</evidence>
<sequence length="190" mass="20128">MYEVGKFKMATVFPATPRILRLLPLALVISQHLAMASCDPFSVRPPQSLRISPWARSQIHAVTAQADSRCTGIPATRPPNHGAPTRPADRRPPMDKGGQHSSAAALLQLVEAGADELVPADTKAGTAAWLVAGAAEAAADAARAQPKLSLLLLGGRGEELPGKRLLGCRVESHDRGNGGKENDERCLHLE</sequence>
<protein>
    <submittedName>
        <fullName evidence="4">Uncharacterized protein</fullName>
    </submittedName>
</protein>
<evidence type="ECO:0000313" key="6">
    <source>
        <dbReference type="Proteomes" id="UP001287286"/>
    </source>
</evidence>
<keyword evidence="6" id="KW-1185">Reference proteome</keyword>
<comment type="caution">
    <text evidence="4">The sequence shown here is derived from an EMBL/GenBank/DDBJ whole genome shotgun (WGS) entry which is preliminary data.</text>
</comment>
<proteinExistence type="predicted"/>
<evidence type="ECO:0000313" key="5">
    <source>
        <dbReference type="Proteomes" id="UP000245956"/>
    </source>
</evidence>
<reference evidence="3 6" key="4">
    <citation type="journal article" date="2024" name="Microbiol. Resour. Announc.">
        <title>Genome annotations for the ascomycete fungi Trichoderma harzianum, Trichoderma aggressivum, and Purpureocillium lilacinum.</title>
        <authorList>
            <person name="Beijen E.P.W."/>
            <person name="Ohm R.A."/>
        </authorList>
    </citation>
    <scope>NUCLEOTIDE SEQUENCE [LARGE SCALE GENOMIC DNA]</scope>
    <source>
        <strain evidence="3 6">CBS 150709</strain>
    </source>
</reference>
<feature type="compositionally biased region" description="Basic and acidic residues" evidence="1">
    <location>
        <begin position="170"/>
        <end position="190"/>
    </location>
</feature>
<feature type="signal peptide" evidence="2">
    <location>
        <begin position="1"/>
        <end position="38"/>
    </location>
</feature>
<dbReference type="AlphaFoldDB" id="A0A2U3DUK7"/>
<name>A0A2U3DUK7_PURLI</name>
<reference evidence="3" key="3">
    <citation type="submission" date="2023-11" db="EMBL/GenBank/DDBJ databases">
        <authorList>
            <person name="Beijen E."/>
            <person name="Ohm R.A."/>
        </authorList>
    </citation>
    <scope>NUCLEOTIDE SEQUENCE</scope>
    <source>
        <strain evidence="3">CBS 150709</strain>
    </source>
</reference>
<dbReference type="Proteomes" id="UP001287286">
    <property type="component" value="Unassembled WGS sequence"/>
</dbReference>
<feature type="region of interest" description="Disordered" evidence="1">
    <location>
        <begin position="169"/>
        <end position="190"/>
    </location>
</feature>
<feature type="compositionally biased region" description="Basic and acidic residues" evidence="1">
    <location>
        <begin position="87"/>
        <end position="98"/>
    </location>
</feature>
<reference evidence="4" key="1">
    <citation type="submission" date="2015-05" db="EMBL/GenBank/DDBJ databases">
        <authorList>
            <person name="Wang D.B."/>
            <person name="Wang M."/>
        </authorList>
    </citation>
    <scope>NUCLEOTIDE SEQUENCE</scope>
    <source>
        <strain evidence="4">36-1</strain>
    </source>
</reference>
<gene>
    <name evidence="4" type="ORF">PCL_05664</name>
    <name evidence="3" type="ORF">Purlil1_5564</name>
</gene>
<keyword evidence="2" id="KW-0732">Signal</keyword>
<organism evidence="4 5">
    <name type="scientific">Purpureocillium lilacinum</name>
    <name type="common">Paecilomyces lilacinus</name>
    <dbReference type="NCBI Taxonomy" id="33203"/>
    <lineage>
        <taxon>Eukaryota</taxon>
        <taxon>Fungi</taxon>
        <taxon>Dikarya</taxon>
        <taxon>Ascomycota</taxon>
        <taxon>Pezizomycotina</taxon>
        <taxon>Sordariomycetes</taxon>
        <taxon>Hypocreomycetidae</taxon>
        <taxon>Hypocreales</taxon>
        <taxon>Ophiocordycipitaceae</taxon>
        <taxon>Purpureocillium</taxon>
    </lineage>
</organism>
<feature type="chain" id="PRO_5015490004" evidence="2">
    <location>
        <begin position="39"/>
        <end position="190"/>
    </location>
</feature>
<reference evidence="4 5" key="2">
    <citation type="journal article" date="2016" name="Front. Microbiol.">
        <title>Genome and transcriptome sequences reveal the specific parasitism of the nematophagous Purpureocillium lilacinum 36-1.</title>
        <authorList>
            <person name="Xie J."/>
            <person name="Li S."/>
            <person name="Mo C."/>
            <person name="Xiao X."/>
            <person name="Peng D."/>
            <person name="Wang G."/>
            <person name="Xiao Y."/>
        </authorList>
    </citation>
    <scope>NUCLEOTIDE SEQUENCE [LARGE SCALE GENOMIC DNA]</scope>
    <source>
        <strain evidence="4 5">36-1</strain>
    </source>
</reference>
<evidence type="ECO:0000256" key="1">
    <source>
        <dbReference type="SAM" id="MobiDB-lite"/>
    </source>
</evidence>